<evidence type="ECO:0000259" key="6">
    <source>
        <dbReference type="Pfam" id="PF05154"/>
    </source>
</evidence>
<proteinExistence type="predicted"/>
<feature type="transmembrane region" description="Helical" evidence="5">
    <location>
        <begin position="52"/>
        <end position="72"/>
    </location>
</feature>
<evidence type="ECO:0000313" key="7">
    <source>
        <dbReference type="EMBL" id="MBM6619120.1"/>
    </source>
</evidence>
<comment type="caution">
    <text evidence="7">The sequence shown here is derived from an EMBL/GenBank/DDBJ whole genome shotgun (WGS) entry which is preliminary data.</text>
</comment>
<name>A0ABS2DKV8_9BACI</name>
<evidence type="ECO:0000256" key="4">
    <source>
        <dbReference type="ARBA" id="ARBA00023136"/>
    </source>
</evidence>
<keyword evidence="8" id="KW-1185">Reference proteome</keyword>
<feature type="transmembrane region" description="Helical" evidence="5">
    <location>
        <begin position="79"/>
        <end position="96"/>
    </location>
</feature>
<protein>
    <submittedName>
        <fullName evidence="7">TM2 domain-containing protein</fullName>
    </submittedName>
</protein>
<feature type="domain" description="TM2" evidence="6">
    <location>
        <begin position="24"/>
        <end position="68"/>
    </location>
</feature>
<evidence type="ECO:0000256" key="1">
    <source>
        <dbReference type="ARBA" id="ARBA00004141"/>
    </source>
</evidence>
<keyword evidence="3 5" id="KW-1133">Transmembrane helix</keyword>
<organism evidence="7 8">
    <name type="scientific">Bacillus suaedaesalsae</name>
    <dbReference type="NCBI Taxonomy" id="2810349"/>
    <lineage>
        <taxon>Bacteria</taxon>
        <taxon>Bacillati</taxon>
        <taxon>Bacillota</taxon>
        <taxon>Bacilli</taxon>
        <taxon>Bacillales</taxon>
        <taxon>Bacillaceae</taxon>
        <taxon>Bacillus</taxon>
    </lineage>
</organism>
<sequence>MQIEKKHLTLEELAILESEMFKKSKSKDAAWGLWAGLSFFGAHRFYTEDYRIASIMLSTTIFPLFLLILVLAYSLSDGLLYFSLFFLIGSVIWSWIDAFFLNRRIEALNDEIEQKILVSIKKN</sequence>
<dbReference type="Proteomes" id="UP001518925">
    <property type="component" value="Unassembled WGS sequence"/>
</dbReference>
<evidence type="ECO:0000256" key="5">
    <source>
        <dbReference type="SAM" id="Phobius"/>
    </source>
</evidence>
<keyword evidence="4 5" id="KW-0472">Membrane</keyword>
<evidence type="ECO:0000256" key="3">
    <source>
        <dbReference type="ARBA" id="ARBA00022989"/>
    </source>
</evidence>
<dbReference type="RefSeq" id="WP_204204476.1">
    <property type="nucleotide sequence ID" value="NZ_JAFELM010000039.1"/>
</dbReference>
<gene>
    <name evidence="7" type="ORF">JR050_15740</name>
</gene>
<dbReference type="EMBL" id="JAFELM010000039">
    <property type="protein sequence ID" value="MBM6619120.1"/>
    <property type="molecule type" value="Genomic_DNA"/>
</dbReference>
<dbReference type="Pfam" id="PF05154">
    <property type="entry name" value="TM2"/>
    <property type="match status" value="1"/>
</dbReference>
<comment type="subcellular location">
    <subcellularLocation>
        <location evidence="1">Membrane</location>
        <topology evidence="1">Multi-pass membrane protein</topology>
    </subcellularLocation>
</comment>
<evidence type="ECO:0000313" key="8">
    <source>
        <dbReference type="Proteomes" id="UP001518925"/>
    </source>
</evidence>
<dbReference type="InterPro" id="IPR007829">
    <property type="entry name" value="TM2"/>
</dbReference>
<keyword evidence="2 5" id="KW-0812">Transmembrane</keyword>
<evidence type="ECO:0000256" key="2">
    <source>
        <dbReference type="ARBA" id="ARBA00022692"/>
    </source>
</evidence>
<accession>A0ABS2DKV8</accession>
<reference evidence="7 8" key="1">
    <citation type="submission" date="2021-02" db="EMBL/GenBank/DDBJ databases">
        <title>Bacillus sp. RD4P76, an endophyte from a halophyte.</title>
        <authorList>
            <person name="Sun J.-Q."/>
        </authorList>
    </citation>
    <scope>NUCLEOTIDE SEQUENCE [LARGE SCALE GENOMIC DNA]</scope>
    <source>
        <strain evidence="7 8">RD4P76</strain>
    </source>
</reference>